<comment type="caution">
    <text evidence="7">The sequence shown here is derived from an EMBL/GenBank/DDBJ whole genome shotgun (WGS) entry which is preliminary data.</text>
</comment>
<dbReference type="AlphaFoldDB" id="A0A839IUS7"/>
<dbReference type="InterPro" id="IPR003660">
    <property type="entry name" value="HAMP_dom"/>
</dbReference>
<reference evidence="7 8" key="1">
    <citation type="submission" date="2020-08" db="EMBL/GenBank/DDBJ databases">
        <title>Oceanospirillum sp. nov. isolated from marine sediment.</title>
        <authorList>
            <person name="Ji X."/>
        </authorList>
    </citation>
    <scope>NUCLEOTIDE SEQUENCE [LARGE SCALE GENOMIC DNA]</scope>
    <source>
        <strain evidence="7 8">D5</strain>
    </source>
</reference>
<gene>
    <name evidence="7" type="ORF">H4O21_19050</name>
</gene>
<protein>
    <submittedName>
        <fullName evidence="7">Methyl-accepting chemotaxis protein</fullName>
    </submittedName>
</protein>
<dbReference type="Pfam" id="PF00015">
    <property type="entry name" value="MCPsignal"/>
    <property type="match status" value="1"/>
</dbReference>
<evidence type="ECO:0000256" key="4">
    <source>
        <dbReference type="PROSITE-ProRule" id="PRU00284"/>
    </source>
</evidence>
<dbReference type="EMBL" id="JACJFM010000033">
    <property type="protein sequence ID" value="MBB1488708.1"/>
    <property type="molecule type" value="Genomic_DNA"/>
</dbReference>
<dbReference type="GO" id="GO:0007165">
    <property type="term" value="P:signal transduction"/>
    <property type="evidence" value="ECO:0007669"/>
    <property type="project" value="UniProtKB-KW"/>
</dbReference>
<comment type="similarity">
    <text evidence="3">Belongs to the methyl-accepting chemotaxis (MCP) protein family.</text>
</comment>
<sequence>MNITRKLSLGFALLIVLFTGLGLYLNQQLNHLGESAIAAFEQPLQAVDQSRAAWDTFRSSRELASRQLARIHFSDTAQAGKELKQLQEMFLIQLETAYKATEALMVAGDFNAIKSTADQWYNLNYQRISGKGLNSLPDEKVLTDLEQRLGTDLEKLVQDSLKAAMQQQEHTVQLVDRTMTLSSILLISAVILGALIAFGLGRSLSSPLKELLAAIKDLAQGEGDLTRRLHLKRSDEIGELADEVNLFISKIHSLVSDTRTSLSAASDSLSSMGQMVQNTYDGVSRQKDELTKASAAVNQVTQTVEIVSENSHQAKEQAEKISNEARDSLQLVLSYTRSINQLADEVSSASHSIQELSVASDSITELLTVIESIADQTNLLALNAAIEAARAGEAGRGFAVVADEVRSLAMKTRESTEHIQETVCSITGKVGESRQVMERGRDLAISCVEQSQSVSEALTKMNEGINQIEQMNLSIAAETEQQRQAMVSINANMEQVNQVADDTQCVSRNMQSSQGELDSALGLVEQKMRQFKMQ</sequence>
<dbReference type="Pfam" id="PF00672">
    <property type="entry name" value="HAMP"/>
    <property type="match status" value="1"/>
</dbReference>
<dbReference type="GO" id="GO:0016020">
    <property type="term" value="C:membrane"/>
    <property type="evidence" value="ECO:0007669"/>
    <property type="project" value="UniProtKB-SubCell"/>
</dbReference>
<dbReference type="SMART" id="SM00283">
    <property type="entry name" value="MA"/>
    <property type="match status" value="1"/>
</dbReference>
<dbReference type="RefSeq" id="WP_182810477.1">
    <property type="nucleotide sequence ID" value="NZ_JACJFM010000033.1"/>
</dbReference>
<dbReference type="CDD" id="cd11386">
    <property type="entry name" value="MCP_signal"/>
    <property type="match status" value="1"/>
</dbReference>
<dbReference type="PANTHER" id="PTHR32089">
    <property type="entry name" value="METHYL-ACCEPTING CHEMOTAXIS PROTEIN MCPB"/>
    <property type="match status" value="1"/>
</dbReference>
<dbReference type="Proteomes" id="UP000565262">
    <property type="component" value="Unassembled WGS sequence"/>
</dbReference>
<dbReference type="PROSITE" id="PS50885">
    <property type="entry name" value="HAMP"/>
    <property type="match status" value="1"/>
</dbReference>
<accession>A0A839IUS7</accession>
<name>A0A839IUS7_9GAMM</name>
<dbReference type="GO" id="GO:0006935">
    <property type="term" value="P:chemotaxis"/>
    <property type="evidence" value="ECO:0007669"/>
    <property type="project" value="UniProtKB-ARBA"/>
</dbReference>
<dbReference type="Gene3D" id="1.10.287.950">
    <property type="entry name" value="Methyl-accepting chemotaxis protein"/>
    <property type="match status" value="1"/>
</dbReference>
<evidence type="ECO:0000256" key="3">
    <source>
        <dbReference type="ARBA" id="ARBA00029447"/>
    </source>
</evidence>
<evidence type="ECO:0000313" key="7">
    <source>
        <dbReference type="EMBL" id="MBB1488708.1"/>
    </source>
</evidence>
<dbReference type="FunFam" id="1.10.287.950:FF:000001">
    <property type="entry name" value="Methyl-accepting chemotaxis sensory transducer"/>
    <property type="match status" value="1"/>
</dbReference>
<feature type="domain" description="HAMP" evidence="6">
    <location>
        <begin position="202"/>
        <end position="256"/>
    </location>
</feature>
<evidence type="ECO:0000256" key="1">
    <source>
        <dbReference type="ARBA" id="ARBA00004370"/>
    </source>
</evidence>
<dbReference type="SMART" id="SM00304">
    <property type="entry name" value="HAMP"/>
    <property type="match status" value="1"/>
</dbReference>
<keyword evidence="8" id="KW-1185">Reference proteome</keyword>
<evidence type="ECO:0000259" key="6">
    <source>
        <dbReference type="PROSITE" id="PS50885"/>
    </source>
</evidence>
<comment type="subcellular location">
    <subcellularLocation>
        <location evidence="1">Membrane</location>
    </subcellularLocation>
</comment>
<evidence type="ECO:0000256" key="2">
    <source>
        <dbReference type="ARBA" id="ARBA00023224"/>
    </source>
</evidence>
<evidence type="ECO:0000313" key="8">
    <source>
        <dbReference type="Proteomes" id="UP000565262"/>
    </source>
</evidence>
<dbReference type="PANTHER" id="PTHR32089:SF112">
    <property type="entry name" value="LYSOZYME-LIKE PROTEIN-RELATED"/>
    <property type="match status" value="1"/>
</dbReference>
<feature type="domain" description="Methyl-accepting transducer" evidence="5">
    <location>
        <begin position="261"/>
        <end position="497"/>
    </location>
</feature>
<dbReference type="InterPro" id="IPR004089">
    <property type="entry name" value="MCPsignal_dom"/>
</dbReference>
<dbReference type="SUPFAM" id="SSF58104">
    <property type="entry name" value="Methyl-accepting chemotaxis protein (MCP) signaling domain"/>
    <property type="match status" value="1"/>
</dbReference>
<evidence type="ECO:0000259" key="5">
    <source>
        <dbReference type="PROSITE" id="PS50111"/>
    </source>
</evidence>
<dbReference type="PROSITE" id="PS50111">
    <property type="entry name" value="CHEMOTAXIS_TRANSDUC_2"/>
    <property type="match status" value="1"/>
</dbReference>
<organism evidence="7 8">
    <name type="scientific">Oceanospirillum sediminis</name>
    <dbReference type="NCBI Taxonomy" id="2760088"/>
    <lineage>
        <taxon>Bacteria</taxon>
        <taxon>Pseudomonadati</taxon>
        <taxon>Pseudomonadota</taxon>
        <taxon>Gammaproteobacteria</taxon>
        <taxon>Oceanospirillales</taxon>
        <taxon>Oceanospirillaceae</taxon>
        <taxon>Oceanospirillum</taxon>
    </lineage>
</organism>
<keyword evidence="2 4" id="KW-0807">Transducer</keyword>
<dbReference type="CDD" id="cd06225">
    <property type="entry name" value="HAMP"/>
    <property type="match status" value="1"/>
</dbReference>
<proteinExistence type="inferred from homology"/>